<reference evidence="4" key="1">
    <citation type="journal article" date="2010" name="Nature">
        <title>The Amphimedon queenslandica genome and the evolution of animal complexity.</title>
        <authorList>
            <person name="Srivastava M."/>
            <person name="Simakov O."/>
            <person name="Chapman J."/>
            <person name="Fahey B."/>
            <person name="Gauthier M.E."/>
            <person name="Mitros T."/>
            <person name="Richards G.S."/>
            <person name="Conaco C."/>
            <person name="Dacre M."/>
            <person name="Hellsten U."/>
            <person name="Larroux C."/>
            <person name="Putnam N.H."/>
            <person name="Stanke M."/>
            <person name="Adamska M."/>
            <person name="Darling A."/>
            <person name="Degnan S.M."/>
            <person name="Oakley T.H."/>
            <person name="Plachetzki D.C."/>
            <person name="Zhai Y."/>
            <person name="Adamski M."/>
            <person name="Calcino A."/>
            <person name="Cummins S.F."/>
            <person name="Goodstein D.M."/>
            <person name="Harris C."/>
            <person name="Jackson D.J."/>
            <person name="Leys S.P."/>
            <person name="Shu S."/>
            <person name="Woodcroft B.J."/>
            <person name="Vervoort M."/>
            <person name="Kosik K.S."/>
            <person name="Manning G."/>
            <person name="Degnan B.M."/>
            <person name="Rokhsar D.S."/>
        </authorList>
    </citation>
    <scope>NUCLEOTIDE SEQUENCE [LARGE SCALE GENOMIC DNA]</scope>
</reference>
<proteinExistence type="predicted"/>
<feature type="chain" id="PRO_5012485516" description="IgGFc-binding protein N-terminal domain-containing protein" evidence="2">
    <location>
        <begin position="21"/>
        <end position="525"/>
    </location>
</feature>
<keyword evidence="1" id="KW-0472">Membrane</keyword>
<dbReference type="KEGG" id="aqu:109584144"/>
<dbReference type="EnsemblMetazoa" id="XM_019999744.1">
    <property type="protein sequence ID" value="XP_019855303.1"/>
    <property type="gene ID" value="LOC109584144"/>
</dbReference>
<keyword evidence="1" id="KW-1133">Transmembrane helix</keyword>
<gene>
    <name evidence="3" type="primary">109584144</name>
</gene>
<protein>
    <recommendedName>
        <fullName evidence="5">IgGFc-binding protein N-terminal domain-containing protein</fullName>
    </recommendedName>
</protein>
<name>A0A1X7UAH9_AMPQE</name>
<accession>A0A1X7UAH9</accession>
<evidence type="ECO:0000313" key="3">
    <source>
        <dbReference type="EnsemblMetazoa" id="Aqu2.1.24658_001"/>
    </source>
</evidence>
<feature type="transmembrane region" description="Helical" evidence="1">
    <location>
        <begin position="402"/>
        <end position="429"/>
    </location>
</feature>
<sequence length="525" mass="58995">MILIKFLFITAILYLGPVVGQQECVKKFMDLSLVKYRAQNIGTESMTGQFMASYTLRVLWEYQFNCSCVNITSLILGINIRRVTDSRRLFPSVQVFTPKGSQYNLVTGSERIIYYTTSNVSTNGMIEYPLDPPIKVTNGDVLAISQPFKKASVVRVYYINGINFSSSMEYHIGSKNIDTSNFLVSNELILVYPVTSGYCVNSTNSITAEFVKKKALEIQRSQPFYYLSQYIYPQIVFSCNGSVTKWIFGAYSMGSLSRPELQIWRQLGPNNYNKIGSSLINATKMIGSNLYEFIPEVPLQFQEGDMFGVYSNNMVNGDSLILYEQRESGPMNLRIGPRLVSPLSTISFLKLYQFTNDYPLVTVEISQSTDLEESSTTEYSGSPYPSQLISKPSQSLSVSAKWLIGGIIGAITIISLASILVLACIIVFIKKRVNLHNSTDYSIIDTRKDDTKKDDTKQDDTLIMNDMTSVTPMQDNSAYGSTHDAAVNENPAYDSYSDGTYLYMSNNLYATVDEVKQDQDDDQYI</sequence>
<feature type="signal peptide" evidence="2">
    <location>
        <begin position="1"/>
        <end position="20"/>
    </location>
</feature>
<keyword evidence="1" id="KW-0812">Transmembrane</keyword>
<reference evidence="3" key="2">
    <citation type="submission" date="2017-05" db="UniProtKB">
        <authorList>
            <consortium name="EnsemblMetazoa"/>
        </authorList>
    </citation>
    <scope>IDENTIFICATION</scope>
</reference>
<evidence type="ECO:0008006" key="5">
    <source>
        <dbReference type="Google" id="ProtNLM"/>
    </source>
</evidence>
<keyword evidence="4" id="KW-1185">Reference proteome</keyword>
<evidence type="ECO:0000256" key="2">
    <source>
        <dbReference type="SAM" id="SignalP"/>
    </source>
</evidence>
<organism evidence="3">
    <name type="scientific">Amphimedon queenslandica</name>
    <name type="common">Sponge</name>
    <dbReference type="NCBI Taxonomy" id="400682"/>
    <lineage>
        <taxon>Eukaryota</taxon>
        <taxon>Metazoa</taxon>
        <taxon>Porifera</taxon>
        <taxon>Demospongiae</taxon>
        <taxon>Heteroscleromorpha</taxon>
        <taxon>Haplosclerida</taxon>
        <taxon>Niphatidae</taxon>
        <taxon>Amphimedon</taxon>
    </lineage>
</organism>
<dbReference type="AlphaFoldDB" id="A0A1X7UAH9"/>
<dbReference type="EnsemblMetazoa" id="Aqu2.1.24658_001">
    <property type="protein sequence ID" value="Aqu2.1.24658_001"/>
    <property type="gene ID" value="Aqu2.1.24658"/>
</dbReference>
<evidence type="ECO:0000256" key="1">
    <source>
        <dbReference type="SAM" id="Phobius"/>
    </source>
</evidence>
<dbReference type="Proteomes" id="UP000007879">
    <property type="component" value="Unassembled WGS sequence"/>
</dbReference>
<dbReference type="OrthoDB" id="10665536at2759"/>
<evidence type="ECO:0000313" key="4">
    <source>
        <dbReference type="Proteomes" id="UP000007879"/>
    </source>
</evidence>
<dbReference type="InParanoid" id="A0A1X7UAH9"/>
<keyword evidence="2" id="KW-0732">Signal</keyword>